<evidence type="ECO:0000313" key="2">
    <source>
        <dbReference type="Proteomes" id="UP000056109"/>
    </source>
</evidence>
<dbReference type="PATRIC" id="fig|446692.3.peg.2874"/>
<evidence type="ECO:0000313" key="1">
    <source>
        <dbReference type="EMBL" id="CEF42011.1"/>
    </source>
</evidence>
<dbReference type="EMBL" id="LN606600">
    <property type="protein sequence ID" value="CEF42011.1"/>
    <property type="molecule type" value="Genomic_DNA"/>
</dbReference>
<dbReference type="KEGG" id="asz:ASN_2743"/>
<dbReference type="AlphaFoldDB" id="A0A0U5EW71"/>
<reference evidence="2" key="1">
    <citation type="submission" date="2014-09" db="EMBL/GenBank/DDBJ databases">
        <authorList>
            <person name="Illeghems K.G."/>
        </authorList>
    </citation>
    <scope>NUCLEOTIDE SEQUENCE [LARGE SCALE GENOMIC DNA]</scope>
    <source>
        <strain evidence="2">108B</strain>
    </source>
</reference>
<gene>
    <name evidence="1" type="ORF">ASN_2743</name>
</gene>
<organism evidence="1 2">
    <name type="scientific">Acetobacter senegalensis</name>
    <dbReference type="NCBI Taxonomy" id="446692"/>
    <lineage>
        <taxon>Bacteria</taxon>
        <taxon>Pseudomonadati</taxon>
        <taxon>Pseudomonadota</taxon>
        <taxon>Alphaproteobacteria</taxon>
        <taxon>Acetobacterales</taxon>
        <taxon>Acetobacteraceae</taxon>
        <taxon>Acetobacter</taxon>
    </lineage>
</organism>
<sequence>MKRPLHTGSDDLHSAGRLASAHFGSLFEDGGLKCVEKGRSFKKASSAVTQKCHDILL</sequence>
<proteinExistence type="predicted"/>
<protein>
    <submittedName>
        <fullName evidence="1">Uncharacterized protein</fullName>
    </submittedName>
</protein>
<dbReference type="Proteomes" id="UP000056109">
    <property type="component" value="Chromosome I"/>
</dbReference>
<name>A0A0U5EW71_9PROT</name>
<accession>A0A0U5EW71</accession>
<keyword evidence="2" id="KW-1185">Reference proteome</keyword>